<gene>
    <name evidence="1" type="ORF">PSYPI_37076</name>
</gene>
<reference evidence="1 2" key="1">
    <citation type="journal article" date="2011" name="PLoS Pathog.">
        <title>Dynamic evolution of pathogenicity revealed by sequencing and comparative genomics of 19 Pseudomonas syringae isolates.</title>
        <authorList>
            <person name="Baltrus D.A."/>
            <person name="Nishimura M.T."/>
            <person name="Romanchuk A."/>
            <person name="Chang J.H."/>
            <person name="Mukhtar M.S."/>
            <person name="Cherkis K."/>
            <person name="Roach J."/>
            <person name="Grant S.R."/>
            <person name="Jones C.D."/>
            <person name="Dangl J.L."/>
        </authorList>
    </citation>
    <scope>NUCLEOTIDE SEQUENCE [LARGE SCALE GENOMIC DNA]</scope>
    <source>
        <strain evidence="1 2">1704B</strain>
    </source>
</reference>
<dbReference type="Proteomes" id="UP000004986">
    <property type="component" value="Unassembled WGS sequence"/>
</dbReference>
<sequence length="68" mass="7618">MMLTSQKNIIKMGVPSRTAFQVAELRAAHQLLDEPIIFNDPVAFPILGEQAATDLRQDPFQSNDLHAR</sequence>
<dbReference type="HOGENOM" id="CLU_2818756_0_0_6"/>
<name>F3GKI4_PSESJ</name>
<accession>F3GKI4</accession>
<dbReference type="EMBL" id="AEAI01002344">
    <property type="protein sequence ID" value="EGH47587.1"/>
    <property type="molecule type" value="Genomic_DNA"/>
</dbReference>
<organism evidence="1 2">
    <name type="scientific">Pseudomonas syringae pv. pisi str. 1704B</name>
    <dbReference type="NCBI Taxonomy" id="629263"/>
    <lineage>
        <taxon>Bacteria</taxon>
        <taxon>Pseudomonadati</taxon>
        <taxon>Pseudomonadota</taxon>
        <taxon>Gammaproteobacteria</taxon>
        <taxon>Pseudomonadales</taxon>
        <taxon>Pseudomonadaceae</taxon>
        <taxon>Pseudomonas</taxon>
        <taxon>Pseudomonas syringae</taxon>
    </lineage>
</organism>
<comment type="caution">
    <text evidence="1">The sequence shown here is derived from an EMBL/GenBank/DDBJ whole genome shotgun (WGS) entry which is preliminary data.</text>
</comment>
<evidence type="ECO:0000313" key="2">
    <source>
        <dbReference type="Proteomes" id="UP000004986"/>
    </source>
</evidence>
<protein>
    <submittedName>
        <fullName evidence="1">Uncharacterized protein</fullName>
    </submittedName>
</protein>
<dbReference type="AlphaFoldDB" id="F3GKI4"/>
<proteinExistence type="predicted"/>
<evidence type="ECO:0000313" key="1">
    <source>
        <dbReference type="EMBL" id="EGH47587.1"/>
    </source>
</evidence>
<feature type="non-terminal residue" evidence="1">
    <location>
        <position position="68"/>
    </location>
</feature>
<keyword evidence="2" id="KW-1185">Reference proteome</keyword>